<keyword evidence="2" id="KW-1185">Reference proteome</keyword>
<evidence type="ECO:0000313" key="1">
    <source>
        <dbReference type="EMBL" id="KAI9448760.1"/>
    </source>
</evidence>
<evidence type="ECO:0000313" key="2">
    <source>
        <dbReference type="Proteomes" id="UP001207468"/>
    </source>
</evidence>
<organism evidence="1 2">
    <name type="scientific">Russula earlei</name>
    <dbReference type="NCBI Taxonomy" id="71964"/>
    <lineage>
        <taxon>Eukaryota</taxon>
        <taxon>Fungi</taxon>
        <taxon>Dikarya</taxon>
        <taxon>Basidiomycota</taxon>
        <taxon>Agaricomycotina</taxon>
        <taxon>Agaricomycetes</taxon>
        <taxon>Russulales</taxon>
        <taxon>Russulaceae</taxon>
        <taxon>Russula</taxon>
    </lineage>
</organism>
<proteinExistence type="predicted"/>
<dbReference type="Proteomes" id="UP001207468">
    <property type="component" value="Unassembled WGS sequence"/>
</dbReference>
<name>A0ACC0TUS0_9AGAM</name>
<comment type="caution">
    <text evidence="1">The sequence shown here is derived from an EMBL/GenBank/DDBJ whole genome shotgun (WGS) entry which is preliminary data.</text>
</comment>
<protein>
    <submittedName>
        <fullName evidence="1">Uncharacterized protein</fullName>
    </submittedName>
</protein>
<gene>
    <name evidence="1" type="ORF">F5148DRAFT_698813</name>
</gene>
<sequence>MAPATDVLVVQVVQFYANDRCMADPSLFRAVRNMAQGWQEKGLKAQHWGTAARQANDVYWLLFWQSHAHAAAVKADPLYPILVQKRQALATAPVHDFHVCFSGNPRRTIEVPVTEVDLYRTNDAGAAETQERIRRVTHRVESLQMQGFIALSWGVTVEDGTRGVYLGGWRSIEEHMRLGTLDDHKVFVEECEEIFKNFRELSVAHVTFKAHEEM</sequence>
<accession>A0ACC0TUS0</accession>
<dbReference type="EMBL" id="JAGFNK010000558">
    <property type="protein sequence ID" value="KAI9448760.1"/>
    <property type="molecule type" value="Genomic_DNA"/>
</dbReference>
<reference evidence="1" key="1">
    <citation type="submission" date="2021-03" db="EMBL/GenBank/DDBJ databases">
        <title>Evolutionary priming and transition to the ectomycorrhizal habit in an iconic lineage of mushroom-forming fungi: is preadaptation a requirement?</title>
        <authorList>
            <consortium name="DOE Joint Genome Institute"/>
            <person name="Looney B.P."/>
            <person name="Miyauchi S."/>
            <person name="Morin E."/>
            <person name="Drula E."/>
            <person name="Courty P.E."/>
            <person name="Chicoki N."/>
            <person name="Fauchery L."/>
            <person name="Kohler A."/>
            <person name="Kuo A."/>
            <person name="LaButti K."/>
            <person name="Pangilinan J."/>
            <person name="Lipzen A."/>
            <person name="Riley R."/>
            <person name="Andreopoulos W."/>
            <person name="He G."/>
            <person name="Johnson J."/>
            <person name="Barry K.W."/>
            <person name="Grigoriev I.V."/>
            <person name="Nagy L."/>
            <person name="Hibbett D."/>
            <person name="Henrissat B."/>
            <person name="Matheny P.B."/>
            <person name="Labbe J."/>
            <person name="Martin A.F."/>
        </authorList>
    </citation>
    <scope>NUCLEOTIDE SEQUENCE</scope>
    <source>
        <strain evidence="1">BPL698</strain>
    </source>
</reference>